<dbReference type="Pfam" id="PF02606">
    <property type="entry name" value="LpxK"/>
    <property type="match status" value="1"/>
</dbReference>
<evidence type="ECO:0000313" key="14">
    <source>
        <dbReference type="EMBL" id="MCT7373855.1"/>
    </source>
</evidence>
<dbReference type="PANTHER" id="PTHR42724">
    <property type="entry name" value="TETRAACYLDISACCHARIDE 4'-KINASE"/>
    <property type="match status" value="1"/>
</dbReference>
<reference evidence="14 15" key="1">
    <citation type="submission" date="2022-09" db="EMBL/GenBank/DDBJ databases">
        <title>Chelativorans salina sp. nov., a novel slightly halophilic bacterium isolated from a saline lake sediment enrichment.</title>
        <authorList>
            <person name="Gao L."/>
            <person name="Fang B.-Z."/>
            <person name="Li W.-J."/>
        </authorList>
    </citation>
    <scope>NUCLEOTIDE SEQUENCE [LARGE SCALE GENOMIC DNA]</scope>
    <source>
        <strain evidence="14 15">EGI FJ00035</strain>
    </source>
</reference>
<dbReference type="EMBL" id="JAOCZP010000001">
    <property type="protein sequence ID" value="MCT7373855.1"/>
    <property type="molecule type" value="Genomic_DNA"/>
</dbReference>
<dbReference type="PANTHER" id="PTHR42724:SF1">
    <property type="entry name" value="TETRAACYLDISACCHARIDE 4'-KINASE, MITOCHONDRIAL-RELATED"/>
    <property type="match status" value="1"/>
</dbReference>
<keyword evidence="11 13" id="KW-0443">Lipid metabolism</keyword>
<dbReference type="HAMAP" id="MF_00409">
    <property type="entry name" value="LpxK"/>
    <property type="match status" value="1"/>
</dbReference>
<keyword evidence="9 13" id="KW-0418">Kinase</keyword>
<evidence type="ECO:0000256" key="4">
    <source>
        <dbReference type="ARBA" id="ARBA00016436"/>
    </source>
</evidence>
<comment type="pathway">
    <text evidence="2 13">Glycolipid biosynthesis; lipid IV(A) biosynthesis; lipid IV(A) from (3R)-3-hydroxytetradecanoyl-[acyl-carrier-protein] and UDP-N-acetyl-alpha-D-glucosamine: step 6/6.</text>
</comment>
<evidence type="ECO:0000256" key="7">
    <source>
        <dbReference type="ARBA" id="ARBA00022679"/>
    </source>
</evidence>
<evidence type="ECO:0000256" key="2">
    <source>
        <dbReference type="ARBA" id="ARBA00004870"/>
    </source>
</evidence>
<evidence type="ECO:0000256" key="12">
    <source>
        <dbReference type="ARBA" id="ARBA00029757"/>
    </source>
</evidence>
<dbReference type="NCBIfam" id="TIGR00682">
    <property type="entry name" value="lpxK"/>
    <property type="match status" value="1"/>
</dbReference>
<keyword evidence="8 13" id="KW-0547">Nucleotide-binding</keyword>
<gene>
    <name evidence="13 14" type="primary">lpxK</name>
    <name evidence="14" type="ORF">N5A92_02215</name>
</gene>
<evidence type="ECO:0000256" key="3">
    <source>
        <dbReference type="ARBA" id="ARBA00012071"/>
    </source>
</evidence>
<keyword evidence="5 13" id="KW-0444">Lipid biosynthesis</keyword>
<evidence type="ECO:0000256" key="11">
    <source>
        <dbReference type="ARBA" id="ARBA00023098"/>
    </source>
</evidence>
<proteinExistence type="inferred from homology"/>
<keyword evidence="7 13" id="KW-0808">Transferase</keyword>
<sequence length="344" mass="36386">MAAPGEAPPFWWEPPDWRAWALWPLSALYGAVAGARLANARREKVPAAVLCVGNLTVGGQGKTPIAIALAKQAKRQELKPGFLSRGHGGSLSQPHFVDAKADAARLVGDEPLLLARHAPTVVTPDRAAGARHLIEEGCDFIVMDDGFQSARIHMDYALIVVDAGRGIGNGHVIPGGPLRAPVVGQMRHADGIVVIGEGGAAESVVRSAARAGKPVFAAKLKPRSGHGLVGARVLAFAGIGNPDKFYDTLQKAGAELAATRSFPDHYPFGEEEIAELAAQAAADGLQLVTTEKDMVRLNHGTKPIQDFAASVRSLPVEVAFEAAEMPVRIIRDTVAAWRERMVKG</sequence>
<evidence type="ECO:0000256" key="6">
    <source>
        <dbReference type="ARBA" id="ARBA00022556"/>
    </source>
</evidence>
<name>A0ABT2LH35_9HYPH</name>
<dbReference type="InterPro" id="IPR003758">
    <property type="entry name" value="LpxK"/>
</dbReference>
<evidence type="ECO:0000313" key="15">
    <source>
        <dbReference type="Proteomes" id="UP001320831"/>
    </source>
</evidence>
<dbReference type="GO" id="GO:0009029">
    <property type="term" value="F:lipid-A 4'-kinase activity"/>
    <property type="evidence" value="ECO:0007669"/>
    <property type="project" value="UniProtKB-EC"/>
</dbReference>
<comment type="similarity">
    <text evidence="13">Belongs to the LpxK family.</text>
</comment>
<dbReference type="SUPFAM" id="SSF52540">
    <property type="entry name" value="P-loop containing nucleoside triphosphate hydrolases"/>
    <property type="match status" value="1"/>
</dbReference>
<evidence type="ECO:0000256" key="10">
    <source>
        <dbReference type="ARBA" id="ARBA00022840"/>
    </source>
</evidence>
<comment type="function">
    <text evidence="1 13">Transfers the gamma-phosphate of ATP to the 4'-position of a tetraacyldisaccharide 1-phosphate intermediate (termed DS-1-P) to form tetraacyldisaccharide 1,4'-bis-phosphate (lipid IVA).</text>
</comment>
<dbReference type="Proteomes" id="UP001320831">
    <property type="component" value="Unassembled WGS sequence"/>
</dbReference>
<evidence type="ECO:0000256" key="1">
    <source>
        <dbReference type="ARBA" id="ARBA00002274"/>
    </source>
</evidence>
<comment type="catalytic activity">
    <reaction evidence="13">
        <text>a lipid A disaccharide + ATP = a lipid IVA + ADP + H(+)</text>
        <dbReference type="Rhea" id="RHEA:67840"/>
        <dbReference type="ChEBI" id="CHEBI:15378"/>
        <dbReference type="ChEBI" id="CHEBI:30616"/>
        <dbReference type="ChEBI" id="CHEBI:176343"/>
        <dbReference type="ChEBI" id="CHEBI:176425"/>
        <dbReference type="ChEBI" id="CHEBI:456216"/>
        <dbReference type="EC" id="2.7.1.130"/>
    </reaction>
</comment>
<keyword evidence="10 13" id="KW-0067">ATP-binding</keyword>
<evidence type="ECO:0000256" key="8">
    <source>
        <dbReference type="ARBA" id="ARBA00022741"/>
    </source>
</evidence>
<evidence type="ECO:0000256" key="5">
    <source>
        <dbReference type="ARBA" id="ARBA00022516"/>
    </source>
</evidence>
<comment type="caution">
    <text evidence="14">The sequence shown here is derived from an EMBL/GenBank/DDBJ whole genome shotgun (WGS) entry which is preliminary data.</text>
</comment>
<accession>A0ABT2LH35</accession>
<keyword evidence="6 13" id="KW-0441">Lipid A biosynthesis</keyword>
<dbReference type="EC" id="2.7.1.130" evidence="3 13"/>
<feature type="binding site" evidence="13">
    <location>
        <begin position="56"/>
        <end position="63"/>
    </location>
    <ligand>
        <name>ATP</name>
        <dbReference type="ChEBI" id="CHEBI:30616"/>
    </ligand>
</feature>
<keyword evidence="15" id="KW-1185">Reference proteome</keyword>
<protein>
    <recommendedName>
        <fullName evidence="4 13">Tetraacyldisaccharide 4'-kinase</fullName>
        <ecNumber evidence="3 13">2.7.1.130</ecNumber>
    </recommendedName>
    <alternativeName>
        <fullName evidence="12 13">Lipid A 4'-kinase</fullName>
    </alternativeName>
</protein>
<organism evidence="14 15">
    <name type="scientific">Chelativorans salis</name>
    <dbReference type="NCBI Taxonomy" id="2978478"/>
    <lineage>
        <taxon>Bacteria</taxon>
        <taxon>Pseudomonadati</taxon>
        <taxon>Pseudomonadota</taxon>
        <taxon>Alphaproteobacteria</taxon>
        <taxon>Hyphomicrobiales</taxon>
        <taxon>Phyllobacteriaceae</taxon>
        <taxon>Chelativorans</taxon>
    </lineage>
</organism>
<evidence type="ECO:0000256" key="9">
    <source>
        <dbReference type="ARBA" id="ARBA00022777"/>
    </source>
</evidence>
<dbReference type="InterPro" id="IPR027417">
    <property type="entry name" value="P-loop_NTPase"/>
</dbReference>
<dbReference type="RefSeq" id="WP_260900186.1">
    <property type="nucleotide sequence ID" value="NZ_JAOCZP010000001.1"/>
</dbReference>
<evidence type="ECO:0000256" key="13">
    <source>
        <dbReference type="HAMAP-Rule" id="MF_00409"/>
    </source>
</evidence>